<reference evidence="1" key="1">
    <citation type="journal article" date="2015" name="PLoS ONE">
        <title>An Insight into the Sialome of the Lone Star Tick, Amblyomma americanum, with a Glimpse on Its Time Dependent Gene Expression.</title>
        <authorList>
            <person name="Karim S."/>
            <person name="Ribeiro J.M."/>
        </authorList>
    </citation>
    <scope>NUCLEOTIDE SEQUENCE</scope>
    <source>
        <tissue evidence="1">Salivary gland</tissue>
    </source>
</reference>
<name>A0A0C9RS97_AMBAM</name>
<accession>A0A0C9RS97</accession>
<dbReference type="EMBL" id="GBZX01002604">
    <property type="protein sequence ID" value="JAG90136.1"/>
    <property type="molecule type" value="mRNA"/>
</dbReference>
<proteinExistence type="evidence at transcript level"/>
<sequence>QFGATSSQLFGEDQIKTVANMRVLYGFEALRQAAKRSFAKAGGKRQPCKELQPFLGAFEDEGQIDALPVPGNLTEEVFLKTVSQAAAAIIVSTEGAATLLQASTSSCSFAPLEDPTLLGRLSWLDMPE</sequence>
<feature type="non-terminal residue" evidence="1">
    <location>
        <position position="1"/>
    </location>
</feature>
<dbReference type="AlphaFoldDB" id="A0A0C9RS97"/>
<organism evidence="1">
    <name type="scientific">Amblyomma americanum</name>
    <name type="common">Lone star tick</name>
    <dbReference type="NCBI Taxonomy" id="6943"/>
    <lineage>
        <taxon>Eukaryota</taxon>
        <taxon>Metazoa</taxon>
        <taxon>Ecdysozoa</taxon>
        <taxon>Arthropoda</taxon>
        <taxon>Chelicerata</taxon>
        <taxon>Arachnida</taxon>
        <taxon>Acari</taxon>
        <taxon>Parasitiformes</taxon>
        <taxon>Ixodida</taxon>
        <taxon>Ixodoidea</taxon>
        <taxon>Ixodidae</taxon>
        <taxon>Amblyomminae</taxon>
        <taxon>Amblyomma</taxon>
    </lineage>
</organism>
<protein>
    <submittedName>
        <fullName evidence="1">Uncharacterized protein</fullName>
    </submittedName>
</protein>
<evidence type="ECO:0000313" key="1">
    <source>
        <dbReference type="EMBL" id="JAG90136.1"/>
    </source>
</evidence>